<keyword evidence="5" id="KW-0175">Coiled coil</keyword>
<dbReference type="PROSITE" id="PS50111">
    <property type="entry name" value="CHEMOTAXIS_TRANSDUC_2"/>
    <property type="match status" value="1"/>
</dbReference>
<dbReference type="AlphaFoldDB" id="A0A4S4AUT4"/>
<evidence type="ECO:0000256" key="5">
    <source>
        <dbReference type="SAM" id="Coils"/>
    </source>
</evidence>
<sequence length="634" mass="68214">MRRHRPIPGSADKHPHRHLPPMESTYRYPSAIPVHPCLPAPEFIAPVSRTNRAERRNLQTTSGNDTRRATQCLFGGPSSVEKRRTLALENDMNLFDNFSMRTKLFLLSGMTAVLFLIAIAFTFFQVSILRHDIDTIAEGTLPGIEMAGKMSELRLRYRVRSLELLLEESEQGRSRMEASLRDLSRELQELRQQYRSSGRHSAEEYTLLDRVDASVAAYENAVAQAVGLLRAGDVQGAQVLRQTTWVEHANAVRDAIGALVDANHKNGMDAVQEAREAARSIITGDSVIVLISAILAVAGTLWISSRIGARLADTVGVVQQIAAGDLTVQPPPASKDELGTLIQSMSGMQAFLRQSMVSIHEGANQVASSARQLKESAAQIGDSSTAQSSAAASIAASIEELSVSISHVSSRTDDASHLAGESDHNARHGKKTVDELVGGIQDVRDVVTQAATQISSMQAQSEGITRIVAVIRDIAEQTNLLALNAAIEAARAGDTGRGFAVVADEVRKLSERTAQSTAEIATMVNEVQSSTQEAVAGIEHGVHAVQENSAKAGETGETIARLQDASRQVADIVAELNDALREQSMASTEVARRVEEIAAQTEETSSASVQTAAAAESLDTVADDLLQVVQRFKV</sequence>
<dbReference type="PRINTS" id="PR00260">
    <property type="entry name" value="CHEMTRNSDUCR"/>
</dbReference>
<keyword evidence="7" id="KW-1133">Transmembrane helix</keyword>
<feature type="domain" description="Methyl-accepting transducer" evidence="8">
    <location>
        <begin position="362"/>
        <end position="598"/>
    </location>
</feature>
<dbReference type="PROSITE" id="PS50885">
    <property type="entry name" value="HAMP"/>
    <property type="match status" value="1"/>
</dbReference>
<dbReference type="SMART" id="SM00283">
    <property type="entry name" value="MA"/>
    <property type="match status" value="1"/>
</dbReference>
<feature type="coiled-coil region" evidence="5">
    <location>
        <begin position="166"/>
        <end position="200"/>
    </location>
</feature>
<keyword evidence="7" id="KW-0472">Membrane</keyword>
<organism evidence="10 11">
    <name type="scientific">Pseudothauera nasutitermitis</name>
    <dbReference type="NCBI Taxonomy" id="2565930"/>
    <lineage>
        <taxon>Bacteria</taxon>
        <taxon>Pseudomonadati</taxon>
        <taxon>Pseudomonadota</taxon>
        <taxon>Betaproteobacteria</taxon>
        <taxon>Rhodocyclales</taxon>
        <taxon>Zoogloeaceae</taxon>
        <taxon>Pseudothauera</taxon>
    </lineage>
</organism>
<dbReference type="InterPro" id="IPR004090">
    <property type="entry name" value="Chemotax_Me-accpt_rcpt"/>
</dbReference>
<gene>
    <name evidence="10" type="ORF">E6C76_14230</name>
</gene>
<dbReference type="CDD" id="cd11386">
    <property type="entry name" value="MCP_signal"/>
    <property type="match status" value="1"/>
</dbReference>
<feature type="region of interest" description="Disordered" evidence="6">
    <location>
        <begin position="1"/>
        <end position="22"/>
    </location>
</feature>
<dbReference type="FunFam" id="1.10.287.950:FF:000001">
    <property type="entry name" value="Methyl-accepting chemotaxis sensory transducer"/>
    <property type="match status" value="1"/>
</dbReference>
<dbReference type="OrthoDB" id="9763018at2"/>
<dbReference type="PANTHER" id="PTHR32089">
    <property type="entry name" value="METHYL-ACCEPTING CHEMOTAXIS PROTEIN MCPB"/>
    <property type="match status" value="1"/>
</dbReference>
<name>A0A4S4AUT4_9RHOO</name>
<accession>A0A4S4AUT4</accession>
<evidence type="ECO:0000256" key="7">
    <source>
        <dbReference type="SAM" id="Phobius"/>
    </source>
</evidence>
<proteinExistence type="inferred from homology"/>
<feature type="transmembrane region" description="Helical" evidence="7">
    <location>
        <begin position="104"/>
        <end position="124"/>
    </location>
</feature>
<dbReference type="Pfam" id="PF00672">
    <property type="entry name" value="HAMP"/>
    <property type="match status" value="1"/>
</dbReference>
<keyword evidence="11" id="KW-1185">Reference proteome</keyword>
<evidence type="ECO:0000313" key="11">
    <source>
        <dbReference type="Proteomes" id="UP000308430"/>
    </source>
</evidence>
<comment type="subcellular location">
    <subcellularLocation>
        <location evidence="1">Membrane</location>
    </subcellularLocation>
</comment>
<dbReference type="GO" id="GO:0007165">
    <property type="term" value="P:signal transduction"/>
    <property type="evidence" value="ECO:0007669"/>
    <property type="project" value="UniProtKB-KW"/>
</dbReference>
<dbReference type="CDD" id="cd06225">
    <property type="entry name" value="HAMP"/>
    <property type="match status" value="1"/>
</dbReference>
<dbReference type="GO" id="GO:0016020">
    <property type="term" value="C:membrane"/>
    <property type="evidence" value="ECO:0007669"/>
    <property type="project" value="UniProtKB-SubCell"/>
</dbReference>
<dbReference type="InterPro" id="IPR003660">
    <property type="entry name" value="HAMP_dom"/>
</dbReference>
<evidence type="ECO:0000313" key="10">
    <source>
        <dbReference type="EMBL" id="THF63741.1"/>
    </source>
</evidence>
<dbReference type="SUPFAM" id="SSF58104">
    <property type="entry name" value="Methyl-accepting chemotaxis protein (MCP) signaling domain"/>
    <property type="match status" value="1"/>
</dbReference>
<evidence type="ECO:0000256" key="1">
    <source>
        <dbReference type="ARBA" id="ARBA00004370"/>
    </source>
</evidence>
<dbReference type="Pfam" id="PF12729">
    <property type="entry name" value="4HB_MCP_1"/>
    <property type="match status" value="1"/>
</dbReference>
<dbReference type="Gene3D" id="1.10.287.950">
    <property type="entry name" value="Methyl-accepting chemotaxis protein"/>
    <property type="match status" value="1"/>
</dbReference>
<comment type="caution">
    <text evidence="10">The sequence shown here is derived from an EMBL/GenBank/DDBJ whole genome shotgun (WGS) entry which is preliminary data.</text>
</comment>
<dbReference type="GO" id="GO:0004888">
    <property type="term" value="F:transmembrane signaling receptor activity"/>
    <property type="evidence" value="ECO:0007669"/>
    <property type="project" value="InterPro"/>
</dbReference>
<dbReference type="GO" id="GO:0006935">
    <property type="term" value="P:chemotaxis"/>
    <property type="evidence" value="ECO:0007669"/>
    <property type="project" value="InterPro"/>
</dbReference>
<evidence type="ECO:0000256" key="3">
    <source>
        <dbReference type="ARBA" id="ARBA00029447"/>
    </source>
</evidence>
<reference evidence="10 11" key="1">
    <citation type="submission" date="2019-04" db="EMBL/GenBank/DDBJ databases">
        <title>Azoarcus nasutitermitis sp. nov. isolated from termite nest.</title>
        <authorList>
            <person name="Lin S.-Y."/>
            <person name="Hameed A."/>
            <person name="Hsu Y.-H."/>
            <person name="Young C.-C."/>
        </authorList>
    </citation>
    <scope>NUCLEOTIDE SEQUENCE [LARGE SCALE GENOMIC DNA]</scope>
    <source>
        <strain evidence="10 11">CC-YHH838</strain>
    </source>
</reference>
<keyword evidence="7" id="KW-0812">Transmembrane</keyword>
<dbReference type="Pfam" id="PF00015">
    <property type="entry name" value="MCPsignal"/>
    <property type="match status" value="1"/>
</dbReference>
<evidence type="ECO:0000256" key="2">
    <source>
        <dbReference type="ARBA" id="ARBA00023224"/>
    </source>
</evidence>
<dbReference type="EMBL" id="SSOC01000005">
    <property type="protein sequence ID" value="THF63741.1"/>
    <property type="molecule type" value="Genomic_DNA"/>
</dbReference>
<dbReference type="PANTHER" id="PTHR32089:SF112">
    <property type="entry name" value="LYSOZYME-LIKE PROTEIN-RELATED"/>
    <property type="match status" value="1"/>
</dbReference>
<dbReference type="Proteomes" id="UP000308430">
    <property type="component" value="Unassembled WGS sequence"/>
</dbReference>
<evidence type="ECO:0000256" key="6">
    <source>
        <dbReference type="SAM" id="MobiDB-lite"/>
    </source>
</evidence>
<dbReference type="SMART" id="SM00304">
    <property type="entry name" value="HAMP"/>
    <property type="match status" value="1"/>
</dbReference>
<evidence type="ECO:0000259" key="9">
    <source>
        <dbReference type="PROSITE" id="PS50885"/>
    </source>
</evidence>
<protein>
    <submittedName>
        <fullName evidence="10">Methyl-accepting chemotaxis protein</fullName>
    </submittedName>
</protein>
<comment type="similarity">
    <text evidence="3">Belongs to the methyl-accepting chemotaxis (MCP) protein family.</text>
</comment>
<keyword evidence="2 4" id="KW-0807">Transducer</keyword>
<dbReference type="InterPro" id="IPR024478">
    <property type="entry name" value="HlyB_4HB_MCP"/>
</dbReference>
<dbReference type="InterPro" id="IPR004089">
    <property type="entry name" value="MCPsignal_dom"/>
</dbReference>
<evidence type="ECO:0000259" key="8">
    <source>
        <dbReference type="PROSITE" id="PS50111"/>
    </source>
</evidence>
<evidence type="ECO:0000256" key="4">
    <source>
        <dbReference type="PROSITE-ProRule" id="PRU00284"/>
    </source>
</evidence>
<feature type="domain" description="HAMP" evidence="9">
    <location>
        <begin position="305"/>
        <end position="357"/>
    </location>
</feature>